<dbReference type="FunFam" id="3.30.300.30:FF:000019">
    <property type="entry name" value="Phenylacetate-coenzyme A ligase"/>
    <property type="match status" value="1"/>
</dbReference>
<evidence type="ECO:0000256" key="8">
    <source>
        <dbReference type="ARBA" id="ARBA00068695"/>
    </source>
</evidence>
<dbReference type="EC" id="6.2.1.30" evidence="7 10"/>
<dbReference type="STRING" id="37625.SAMN05660420_02297"/>
<dbReference type="Gene3D" id="3.30.300.30">
    <property type="match status" value="1"/>
</dbReference>
<organism evidence="13 14">
    <name type="scientific">Desulfuromusa kysingii</name>
    <dbReference type="NCBI Taxonomy" id="37625"/>
    <lineage>
        <taxon>Bacteria</taxon>
        <taxon>Pseudomonadati</taxon>
        <taxon>Thermodesulfobacteriota</taxon>
        <taxon>Desulfuromonadia</taxon>
        <taxon>Desulfuromonadales</taxon>
        <taxon>Geopsychrobacteraceae</taxon>
        <taxon>Desulfuromusa</taxon>
    </lineage>
</organism>
<dbReference type="InterPro" id="IPR045851">
    <property type="entry name" value="AMP-bd_C_sf"/>
</dbReference>
<evidence type="ECO:0000256" key="1">
    <source>
        <dbReference type="ARBA" id="ARBA00011245"/>
    </source>
</evidence>
<comment type="similarity">
    <text evidence="6 10">Belongs to the phenylacetyl-CoA ligase family.</text>
</comment>
<dbReference type="PIRSF" id="PIRSF006444">
    <property type="entry name" value="PaaK"/>
    <property type="match status" value="1"/>
</dbReference>
<sequence>MNSPVKTLNPAAECMPREEIRQLQLRRLKNTLSLVADKVPCYQSKFKDSGFHPGDLQSLEDLHQLPFTTKEDLRLNYPYGMFAVPLRDVVRIHSSSGTTGKPTVVGYTKEDIKVWTELVARFMTAGGVTAEDIVHIAFGYGLFTGAFGLHYGSEAIGASVIPMSGGNTDKQLMIMQDYCSSVLVCTPSYGLTLADRMEKQGIDPRSLSLRVGLFGAEPWSEQMRVELEQRLGIIATDNYGLSEIMGPGVAGECLFKQGMHFAEDHFYPEIIDPDTGVVLPEGSVGELVITSLTKQAFPMIRYRTRDITRLNYAPCECGRTLARMEKTRGRSDDMLIIKGVNVFPTQIEEVLFKIKGAEPHYQLIVERKNNRDSLEVQVEVNEHIFFDEMKQQRQFVVQVEKRLAAVLGVSANVKLVEPGSVKRHEGKAVRVIDRRES</sequence>
<evidence type="ECO:0000256" key="5">
    <source>
        <dbReference type="ARBA" id="ARBA00060591"/>
    </source>
</evidence>
<dbReference type="Gene3D" id="3.40.50.12780">
    <property type="entry name" value="N-terminal domain of ligase-like"/>
    <property type="match status" value="1"/>
</dbReference>
<evidence type="ECO:0000256" key="6">
    <source>
        <dbReference type="ARBA" id="ARBA00061566"/>
    </source>
</evidence>
<evidence type="ECO:0000256" key="10">
    <source>
        <dbReference type="PIRNR" id="PIRNR006444"/>
    </source>
</evidence>
<keyword evidence="2 10" id="KW-0436">Ligase</keyword>
<dbReference type="AlphaFoldDB" id="A0A1H4BPA5"/>
<dbReference type="InterPro" id="IPR051414">
    <property type="entry name" value="Adenylate-forming_Reductase"/>
</dbReference>
<evidence type="ECO:0000256" key="4">
    <source>
        <dbReference type="ARBA" id="ARBA00050450"/>
    </source>
</evidence>
<dbReference type="GO" id="GO:0000166">
    <property type="term" value="F:nucleotide binding"/>
    <property type="evidence" value="ECO:0007669"/>
    <property type="project" value="UniProtKB-KW"/>
</dbReference>
<comment type="function">
    <text evidence="10">Catalyzes the activation of phenylacetic acid (PA) to phenylacetyl-CoA (PA-CoA).</text>
</comment>
<comment type="subunit">
    <text evidence="1">Monomer.</text>
</comment>
<name>A0A1H4BPA5_9BACT</name>
<dbReference type="CDD" id="cd05913">
    <property type="entry name" value="PaaK"/>
    <property type="match status" value="1"/>
</dbReference>
<dbReference type="Pfam" id="PF00501">
    <property type="entry name" value="AMP-binding"/>
    <property type="match status" value="1"/>
</dbReference>
<dbReference type="OrthoDB" id="580775at2"/>
<dbReference type="FunFam" id="3.40.50.12780:FF:000016">
    <property type="entry name" value="Phenylacetate-coenzyme A ligase"/>
    <property type="match status" value="1"/>
</dbReference>
<dbReference type="GO" id="GO:0047475">
    <property type="term" value="F:phenylacetate-CoA ligase activity"/>
    <property type="evidence" value="ECO:0007669"/>
    <property type="project" value="UniProtKB-EC"/>
</dbReference>
<keyword evidence="3 10" id="KW-0547">Nucleotide-binding</keyword>
<dbReference type="InterPro" id="IPR011880">
    <property type="entry name" value="PA_CoA_ligase"/>
</dbReference>
<dbReference type="EMBL" id="FNQN01000006">
    <property type="protein sequence ID" value="SEA49662.1"/>
    <property type="molecule type" value="Genomic_DNA"/>
</dbReference>
<dbReference type="PANTHER" id="PTHR43439:SF1">
    <property type="entry name" value="PHENYLACETATE-COENZYME A LIGASE"/>
    <property type="match status" value="1"/>
</dbReference>
<dbReference type="GO" id="GO:0010124">
    <property type="term" value="P:phenylacetate catabolic process"/>
    <property type="evidence" value="ECO:0007669"/>
    <property type="project" value="UniProtKB-UniRule"/>
</dbReference>
<dbReference type="InterPro" id="IPR000873">
    <property type="entry name" value="AMP-dep_synth/lig_dom"/>
</dbReference>
<dbReference type="SUPFAM" id="SSF56801">
    <property type="entry name" value="Acetyl-CoA synthetase-like"/>
    <property type="match status" value="1"/>
</dbReference>
<dbReference type="InterPro" id="IPR042099">
    <property type="entry name" value="ANL_N_sf"/>
</dbReference>
<evidence type="ECO:0000256" key="2">
    <source>
        <dbReference type="ARBA" id="ARBA00022598"/>
    </source>
</evidence>
<evidence type="ECO:0000259" key="12">
    <source>
        <dbReference type="Pfam" id="PF14535"/>
    </source>
</evidence>
<dbReference type="Proteomes" id="UP000199409">
    <property type="component" value="Unassembled WGS sequence"/>
</dbReference>
<dbReference type="RefSeq" id="WP_092348448.1">
    <property type="nucleotide sequence ID" value="NZ_FNQN01000006.1"/>
</dbReference>
<evidence type="ECO:0000256" key="9">
    <source>
        <dbReference type="ARBA" id="ARBA00075111"/>
    </source>
</evidence>
<feature type="domain" description="AMP-dependent ligase C-terminal" evidence="12">
    <location>
        <begin position="339"/>
        <end position="435"/>
    </location>
</feature>
<evidence type="ECO:0000259" key="11">
    <source>
        <dbReference type="Pfam" id="PF00501"/>
    </source>
</evidence>
<comment type="pathway">
    <text evidence="5 10">Aromatic compound metabolism; phenylacetate degradation.</text>
</comment>
<accession>A0A1H4BPA5</accession>
<dbReference type="Pfam" id="PF14535">
    <property type="entry name" value="AMP-binding_C_2"/>
    <property type="match status" value="1"/>
</dbReference>
<dbReference type="PANTHER" id="PTHR43439">
    <property type="entry name" value="PHENYLACETATE-COENZYME A LIGASE"/>
    <property type="match status" value="1"/>
</dbReference>
<evidence type="ECO:0000256" key="7">
    <source>
        <dbReference type="ARBA" id="ARBA00066629"/>
    </source>
</evidence>
<feature type="domain" description="AMP-dependent synthetase/ligase" evidence="11">
    <location>
        <begin position="86"/>
        <end position="290"/>
    </location>
</feature>
<dbReference type="UniPathway" id="UPA00930"/>
<comment type="catalytic activity">
    <reaction evidence="4">
        <text>2-phenylacetate + ATP + CoA = phenylacetyl-CoA + AMP + diphosphate</text>
        <dbReference type="Rhea" id="RHEA:20956"/>
        <dbReference type="ChEBI" id="CHEBI:18401"/>
        <dbReference type="ChEBI" id="CHEBI:30616"/>
        <dbReference type="ChEBI" id="CHEBI:33019"/>
        <dbReference type="ChEBI" id="CHEBI:57287"/>
        <dbReference type="ChEBI" id="CHEBI:57390"/>
        <dbReference type="ChEBI" id="CHEBI:456215"/>
        <dbReference type="EC" id="6.2.1.30"/>
    </reaction>
    <physiologicalReaction direction="left-to-right" evidence="4">
        <dbReference type="Rhea" id="RHEA:20957"/>
    </physiologicalReaction>
</comment>
<reference evidence="13 14" key="1">
    <citation type="submission" date="2016-10" db="EMBL/GenBank/DDBJ databases">
        <authorList>
            <person name="de Groot N.N."/>
        </authorList>
    </citation>
    <scope>NUCLEOTIDE SEQUENCE [LARGE SCALE GENOMIC DNA]</scope>
    <source>
        <strain evidence="13 14">DSM 7343</strain>
    </source>
</reference>
<evidence type="ECO:0000313" key="13">
    <source>
        <dbReference type="EMBL" id="SEA49662.1"/>
    </source>
</evidence>
<evidence type="ECO:0000256" key="3">
    <source>
        <dbReference type="ARBA" id="ARBA00022741"/>
    </source>
</evidence>
<dbReference type="InterPro" id="IPR028154">
    <property type="entry name" value="AMP-dep_Lig_C"/>
</dbReference>
<proteinExistence type="inferred from homology"/>
<gene>
    <name evidence="13" type="ORF">SAMN05660420_02297</name>
</gene>
<keyword evidence="14" id="KW-1185">Reference proteome</keyword>
<evidence type="ECO:0000313" key="14">
    <source>
        <dbReference type="Proteomes" id="UP000199409"/>
    </source>
</evidence>
<protein>
    <recommendedName>
        <fullName evidence="8 10">Phenylacetate-coenzyme A ligase</fullName>
        <ecNumber evidence="7 10">6.2.1.30</ecNumber>
    </recommendedName>
    <alternativeName>
        <fullName evidence="9 10">Phenylacetyl-CoA ligase</fullName>
    </alternativeName>
</protein>